<sequence length="92" mass="9968">MSEARSTARPVPTPDAEAPAERDIDIIARIGEAMHGPLWIGKTAPLMGETHQAVRRWLAGQGAPPPYSVPWLKDAARRHAARVLRAVGDETP</sequence>
<keyword evidence="3" id="KW-1185">Reference proteome</keyword>
<accession>A0AAV4ZRT8</accession>
<dbReference type="Proteomes" id="UP001055247">
    <property type="component" value="Unassembled WGS sequence"/>
</dbReference>
<dbReference type="AlphaFoldDB" id="A0AAV4ZRT8"/>
<reference evidence="2" key="2">
    <citation type="submission" date="2021-08" db="EMBL/GenBank/DDBJ databases">
        <authorList>
            <person name="Tani A."/>
            <person name="Ola A."/>
            <person name="Ogura Y."/>
            <person name="Katsura K."/>
            <person name="Hayashi T."/>
        </authorList>
    </citation>
    <scope>NUCLEOTIDE SEQUENCE</scope>
    <source>
        <strain evidence="2">DSM 16372</strain>
    </source>
</reference>
<name>A0AAV4ZRT8_9HYPH</name>
<gene>
    <name evidence="2" type="ORF">BHAOGJBA_4145</name>
</gene>
<proteinExistence type="predicted"/>
<comment type="caution">
    <text evidence="2">The sequence shown here is derived from an EMBL/GenBank/DDBJ whole genome shotgun (WGS) entry which is preliminary data.</text>
</comment>
<evidence type="ECO:0000313" key="3">
    <source>
        <dbReference type="Proteomes" id="UP001055247"/>
    </source>
</evidence>
<evidence type="ECO:0000256" key="1">
    <source>
        <dbReference type="SAM" id="MobiDB-lite"/>
    </source>
</evidence>
<protein>
    <submittedName>
        <fullName evidence="2">Uncharacterized protein</fullName>
    </submittedName>
</protein>
<evidence type="ECO:0000313" key="2">
    <source>
        <dbReference type="EMBL" id="GJD90603.1"/>
    </source>
</evidence>
<reference evidence="2" key="1">
    <citation type="journal article" date="2016" name="Front. Microbiol.">
        <title>Genome Sequence of the Piezophilic, Mesophilic Sulfate-Reducing Bacterium Desulfovibrio indicus J2T.</title>
        <authorList>
            <person name="Cao J."/>
            <person name="Maignien L."/>
            <person name="Shao Z."/>
            <person name="Alain K."/>
            <person name="Jebbar M."/>
        </authorList>
    </citation>
    <scope>NUCLEOTIDE SEQUENCE</scope>
    <source>
        <strain evidence="2">DSM 16372</strain>
    </source>
</reference>
<dbReference type="EMBL" id="BPQO01000019">
    <property type="protein sequence ID" value="GJD90603.1"/>
    <property type="molecule type" value="Genomic_DNA"/>
</dbReference>
<organism evidence="2 3">
    <name type="scientific">Methylobacterium hispanicum</name>
    <dbReference type="NCBI Taxonomy" id="270350"/>
    <lineage>
        <taxon>Bacteria</taxon>
        <taxon>Pseudomonadati</taxon>
        <taxon>Pseudomonadota</taxon>
        <taxon>Alphaproteobacteria</taxon>
        <taxon>Hyphomicrobiales</taxon>
        <taxon>Methylobacteriaceae</taxon>
        <taxon>Methylobacterium</taxon>
    </lineage>
</organism>
<feature type="region of interest" description="Disordered" evidence="1">
    <location>
        <begin position="1"/>
        <end position="22"/>
    </location>
</feature>